<evidence type="ECO:0000313" key="2">
    <source>
        <dbReference type="EMBL" id="MVN76988.1"/>
    </source>
</evidence>
<reference evidence="2 3" key="1">
    <citation type="submission" date="2019-12" db="EMBL/GenBank/DDBJ databases">
        <title>Hymenobacter sp. HMF4947 Genome sequencing and assembly.</title>
        <authorList>
            <person name="Kang H."/>
            <person name="Cha I."/>
            <person name="Kim H."/>
            <person name="Joh K."/>
        </authorList>
    </citation>
    <scope>NUCLEOTIDE SEQUENCE [LARGE SCALE GENOMIC DNA]</scope>
    <source>
        <strain evidence="2 3">HMF4947</strain>
    </source>
</reference>
<keyword evidence="3" id="KW-1185">Reference proteome</keyword>
<dbReference type="EMBL" id="WQKZ01000003">
    <property type="protein sequence ID" value="MVN76988.1"/>
    <property type="molecule type" value="Genomic_DNA"/>
</dbReference>
<name>A0A7K1TF17_9BACT</name>
<sequence length="116" mass="12120">MHKLVTHVGGHRGCLGLSLRGSCTTPADAAQLARAASQLLTTRTPQLWVDCQQLLDLSGLGQQALLQADRQARAAGSVCYWCGLPPHLHAQLANAGLELLPATGFRGPSCVLAQAA</sequence>
<gene>
    <name evidence="2" type="ORF">GO988_11690</name>
</gene>
<protein>
    <submittedName>
        <fullName evidence="2">STAS domain-containing protein</fullName>
    </submittedName>
</protein>
<dbReference type="SUPFAM" id="SSF52091">
    <property type="entry name" value="SpoIIaa-like"/>
    <property type="match status" value="1"/>
</dbReference>
<dbReference type="Gene3D" id="3.30.750.24">
    <property type="entry name" value="STAS domain"/>
    <property type="match status" value="1"/>
</dbReference>
<organism evidence="2 3">
    <name type="scientific">Hymenobacter ginkgonis</name>
    <dbReference type="NCBI Taxonomy" id="2682976"/>
    <lineage>
        <taxon>Bacteria</taxon>
        <taxon>Pseudomonadati</taxon>
        <taxon>Bacteroidota</taxon>
        <taxon>Cytophagia</taxon>
        <taxon>Cytophagales</taxon>
        <taxon>Hymenobacteraceae</taxon>
        <taxon>Hymenobacter</taxon>
    </lineage>
</organism>
<dbReference type="AlphaFoldDB" id="A0A7K1TF17"/>
<dbReference type="Proteomes" id="UP000441336">
    <property type="component" value="Unassembled WGS sequence"/>
</dbReference>
<proteinExistence type="predicted"/>
<evidence type="ECO:0000259" key="1">
    <source>
        <dbReference type="Pfam" id="PF13466"/>
    </source>
</evidence>
<feature type="domain" description="MlaB-like STAS" evidence="1">
    <location>
        <begin position="17"/>
        <end position="98"/>
    </location>
</feature>
<accession>A0A7K1TF17</accession>
<dbReference type="RefSeq" id="WP_157565577.1">
    <property type="nucleotide sequence ID" value="NZ_WQKZ01000003.1"/>
</dbReference>
<dbReference type="Pfam" id="PF13466">
    <property type="entry name" value="STAS_2"/>
    <property type="match status" value="1"/>
</dbReference>
<dbReference type="InterPro" id="IPR036513">
    <property type="entry name" value="STAS_dom_sf"/>
</dbReference>
<comment type="caution">
    <text evidence="2">The sequence shown here is derived from an EMBL/GenBank/DDBJ whole genome shotgun (WGS) entry which is preliminary data.</text>
</comment>
<evidence type="ECO:0000313" key="3">
    <source>
        <dbReference type="Proteomes" id="UP000441336"/>
    </source>
</evidence>
<dbReference type="InterPro" id="IPR058548">
    <property type="entry name" value="MlaB-like_STAS"/>
</dbReference>